<evidence type="ECO:0000256" key="2">
    <source>
        <dbReference type="RuleBase" id="RU003909"/>
    </source>
</evidence>
<dbReference type="OrthoDB" id="421374at2759"/>
<dbReference type="SUPFAM" id="SSF55770">
    <property type="entry name" value="Profilin (actin-binding protein)"/>
    <property type="match status" value="1"/>
</dbReference>
<evidence type="ECO:0000313" key="3">
    <source>
        <dbReference type="EMBL" id="KAJ2848657.1"/>
    </source>
</evidence>
<keyword evidence="4" id="KW-1185">Reference proteome</keyword>
<dbReference type="Gene3D" id="3.30.450.30">
    <property type="entry name" value="Dynein light chain 2a, cytoplasmic"/>
    <property type="match status" value="1"/>
</dbReference>
<accession>A0A9W8IC50</accession>
<organism evidence="3 4">
    <name type="scientific">Coemansia brasiliensis</name>
    <dbReference type="NCBI Taxonomy" id="2650707"/>
    <lineage>
        <taxon>Eukaryota</taxon>
        <taxon>Fungi</taxon>
        <taxon>Fungi incertae sedis</taxon>
        <taxon>Zoopagomycota</taxon>
        <taxon>Kickxellomycotina</taxon>
        <taxon>Kickxellomycetes</taxon>
        <taxon>Kickxellales</taxon>
        <taxon>Kickxellaceae</taxon>
        <taxon>Coemansia</taxon>
    </lineage>
</organism>
<dbReference type="SMART" id="SM00392">
    <property type="entry name" value="PROF"/>
    <property type="match status" value="1"/>
</dbReference>
<comment type="similarity">
    <text evidence="1 2">Belongs to the profilin family.</text>
</comment>
<protein>
    <recommendedName>
        <fullName evidence="2">Profilin</fullName>
    </recommendedName>
</protein>
<reference evidence="3" key="1">
    <citation type="submission" date="2022-07" db="EMBL/GenBank/DDBJ databases">
        <title>Phylogenomic reconstructions and comparative analyses of Kickxellomycotina fungi.</title>
        <authorList>
            <person name="Reynolds N.K."/>
            <person name="Stajich J.E."/>
            <person name="Barry K."/>
            <person name="Grigoriev I.V."/>
            <person name="Crous P."/>
            <person name="Smith M.E."/>
        </authorList>
    </citation>
    <scope>NUCLEOTIDE SEQUENCE</scope>
    <source>
        <strain evidence="3">NRRL 1566</strain>
    </source>
</reference>
<gene>
    <name evidence="3" type="ORF">IWW36_003172</name>
</gene>
<proteinExistence type="inferred from homology"/>
<sequence>MSGWDQYVQQIASMGGVEKVAIVGEYHDASTNAVQKSVWAKNSGFKDDAASTKCLLDLLDFQNNIPTFQASGIYPEPNVKFMFVRPDENYIVGKKNQDTLYVVSFKQGVFVVIHNSEGVAGNILNTVNKLADHIRTSYGA</sequence>
<dbReference type="InterPro" id="IPR027310">
    <property type="entry name" value="Profilin_CS"/>
</dbReference>
<dbReference type="GO" id="GO:0003779">
    <property type="term" value="F:actin binding"/>
    <property type="evidence" value="ECO:0007669"/>
    <property type="project" value="UniProtKB-KW"/>
</dbReference>
<evidence type="ECO:0000256" key="1">
    <source>
        <dbReference type="ARBA" id="ARBA00010058"/>
    </source>
</evidence>
<dbReference type="PROSITE" id="PS00414">
    <property type="entry name" value="PROFILIN"/>
    <property type="match status" value="1"/>
</dbReference>
<dbReference type="Proteomes" id="UP001139887">
    <property type="component" value="Unassembled WGS sequence"/>
</dbReference>
<dbReference type="InterPro" id="IPR048278">
    <property type="entry name" value="PFN"/>
</dbReference>
<dbReference type="InterPro" id="IPR036140">
    <property type="entry name" value="PFN_sf"/>
</dbReference>
<dbReference type="Pfam" id="PF00235">
    <property type="entry name" value="Profilin"/>
    <property type="match status" value="1"/>
</dbReference>
<dbReference type="AlphaFoldDB" id="A0A9W8IC50"/>
<name>A0A9W8IC50_9FUNG</name>
<comment type="caution">
    <text evidence="3">The sequence shown here is derived from an EMBL/GenBank/DDBJ whole genome shotgun (WGS) entry which is preliminary data.</text>
</comment>
<evidence type="ECO:0000313" key="4">
    <source>
        <dbReference type="Proteomes" id="UP001139887"/>
    </source>
</evidence>
<keyword evidence="2" id="KW-0009">Actin-binding</keyword>
<dbReference type="InterPro" id="IPR005455">
    <property type="entry name" value="PFN_euk"/>
</dbReference>
<dbReference type="EMBL" id="JANBUW010000145">
    <property type="protein sequence ID" value="KAJ2848657.1"/>
    <property type="molecule type" value="Genomic_DNA"/>
</dbReference>